<feature type="binding site" evidence="9">
    <location>
        <position position="241"/>
    </location>
    <ligand>
        <name>Ca(2+)</name>
        <dbReference type="ChEBI" id="CHEBI:29108"/>
        <label>2</label>
    </ligand>
</feature>
<dbReference type="SUPFAM" id="SSF48113">
    <property type="entry name" value="Heme-dependent peroxidases"/>
    <property type="match status" value="1"/>
</dbReference>
<comment type="cofactor">
    <cofactor evidence="9">
        <name>Ca(2+)</name>
        <dbReference type="ChEBI" id="CHEBI:29108"/>
    </cofactor>
    <text evidence="9">Binds 2 calcium ions per subunit.</text>
</comment>
<feature type="domain" description="Plant heme peroxidase family profile" evidence="15">
    <location>
        <begin position="20"/>
        <end position="255"/>
    </location>
</feature>
<evidence type="ECO:0000256" key="1">
    <source>
        <dbReference type="ARBA" id="ARBA00000189"/>
    </source>
</evidence>
<feature type="binding site" evidence="9">
    <location>
        <position position="67"/>
    </location>
    <ligand>
        <name>Ca(2+)</name>
        <dbReference type="ChEBI" id="CHEBI:29108"/>
        <label>1</label>
    </ligand>
</feature>
<evidence type="ECO:0000256" key="8">
    <source>
        <dbReference type="PIRSR" id="PIRSR600823-2"/>
    </source>
</evidence>
<feature type="binding site" evidence="9">
    <location>
        <position position="83"/>
    </location>
    <ligand>
        <name>Ca(2+)</name>
        <dbReference type="ChEBI" id="CHEBI:29108"/>
        <label>1</label>
    </ligand>
</feature>
<keyword evidence="9" id="KW-0106">Calcium</keyword>
<accession>A0A443PN51</accession>
<comment type="caution">
    <text evidence="16">The sequence shown here is derived from an EMBL/GenBank/DDBJ whole genome shotgun (WGS) entry which is preliminary data.</text>
</comment>
<evidence type="ECO:0000256" key="13">
    <source>
        <dbReference type="SAM" id="MobiDB-lite"/>
    </source>
</evidence>
<keyword evidence="7" id="KW-0408">Iron</keyword>
<dbReference type="AlphaFoldDB" id="A0A443PN51"/>
<dbReference type="EMBL" id="QPKB01000009">
    <property type="protein sequence ID" value="RWR92204.1"/>
    <property type="molecule type" value="Genomic_DNA"/>
</dbReference>
<keyword evidence="3 16" id="KW-0575">Peroxidase</keyword>
<keyword evidence="6" id="KW-0560">Oxidoreductase</keyword>
<evidence type="ECO:0000256" key="9">
    <source>
        <dbReference type="PIRSR" id="PIRSR600823-3"/>
    </source>
</evidence>
<keyword evidence="4" id="KW-0349">Heme</keyword>
<name>A0A443PN51_9MAGN</name>
<keyword evidence="5 9" id="KW-0479">Metal-binding</keyword>
<gene>
    <name evidence="16" type="ORF">CKAN_02141300</name>
</gene>
<feature type="disulfide bond" evidence="11">
    <location>
        <begin position="196"/>
        <end position="221"/>
    </location>
</feature>
<dbReference type="PRINTS" id="PR00458">
    <property type="entry name" value="PEROXIDASE"/>
</dbReference>
<evidence type="ECO:0000256" key="2">
    <source>
        <dbReference type="ARBA" id="ARBA00001970"/>
    </source>
</evidence>
<evidence type="ECO:0000256" key="14">
    <source>
        <dbReference type="SAM" id="SignalP"/>
    </source>
</evidence>
<dbReference type="Gene3D" id="1.10.520.10">
    <property type="match status" value="1"/>
</dbReference>
<dbReference type="GO" id="GO:0046872">
    <property type="term" value="F:metal ion binding"/>
    <property type="evidence" value="ECO:0007669"/>
    <property type="project" value="UniProtKB-KW"/>
</dbReference>
<dbReference type="Proteomes" id="UP000283530">
    <property type="component" value="Unassembled WGS sequence"/>
</dbReference>
<feature type="disulfide bond" evidence="11">
    <location>
        <begin position="63"/>
        <end position="68"/>
    </location>
</feature>
<evidence type="ECO:0000313" key="17">
    <source>
        <dbReference type="Proteomes" id="UP000283530"/>
    </source>
</evidence>
<dbReference type="InterPro" id="IPR002016">
    <property type="entry name" value="Haem_peroxidase"/>
</dbReference>
<evidence type="ECO:0000256" key="5">
    <source>
        <dbReference type="ARBA" id="ARBA00022723"/>
    </source>
</evidence>
<dbReference type="GO" id="GO:0140825">
    <property type="term" value="F:lactoperoxidase activity"/>
    <property type="evidence" value="ECO:0007669"/>
    <property type="project" value="UniProtKB-EC"/>
</dbReference>
<keyword evidence="14" id="KW-0732">Signal</keyword>
<protein>
    <submittedName>
        <fullName evidence="16">Peroxidase P7-like protein</fullName>
    </submittedName>
</protein>
<evidence type="ECO:0000313" key="16">
    <source>
        <dbReference type="EMBL" id="RWR92204.1"/>
    </source>
</evidence>
<keyword evidence="11" id="KW-1015">Disulfide bond</keyword>
<comment type="catalytic activity">
    <reaction evidence="1">
        <text>2 a phenolic donor + H2O2 = 2 a phenolic radical donor + 2 H2O</text>
        <dbReference type="Rhea" id="RHEA:56136"/>
        <dbReference type="ChEBI" id="CHEBI:15377"/>
        <dbReference type="ChEBI" id="CHEBI:16240"/>
        <dbReference type="ChEBI" id="CHEBI:139520"/>
        <dbReference type="ChEBI" id="CHEBI:139521"/>
        <dbReference type="EC" id="1.11.1.7"/>
    </reaction>
</comment>
<feature type="region of interest" description="Disordered" evidence="13">
    <location>
        <begin position="221"/>
        <end position="255"/>
    </location>
</feature>
<dbReference type="Gene3D" id="1.10.420.10">
    <property type="entry name" value="Peroxidase, domain 2"/>
    <property type="match status" value="1"/>
</dbReference>
<feature type="signal peptide" evidence="14">
    <location>
        <begin position="1"/>
        <end position="19"/>
    </location>
</feature>
<comment type="similarity">
    <text evidence="12">Belongs to the peroxidase family.</text>
</comment>
<feature type="binding site" evidence="9">
    <location>
        <position position="65"/>
    </location>
    <ligand>
        <name>Ca(2+)</name>
        <dbReference type="ChEBI" id="CHEBI:29108"/>
        <label>1</label>
    </ligand>
</feature>
<feature type="binding site" evidence="9">
    <location>
        <position position="234"/>
    </location>
    <ligand>
        <name>Ca(2+)</name>
        <dbReference type="ChEBI" id="CHEBI:29108"/>
        <label>2</label>
    </ligand>
</feature>
<evidence type="ECO:0000256" key="3">
    <source>
        <dbReference type="ARBA" id="ARBA00022559"/>
    </source>
</evidence>
<dbReference type="GO" id="GO:0020037">
    <property type="term" value="F:heme binding"/>
    <property type="evidence" value="ECO:0007669"/>
    <property type="project" value="InterPro"/>
</dbReference>
<evidence type="ECO:0000256" key="10">
    <source>
        <dbReference type="PIRSR" id="PIRSR600823-4"/>
    </source>
</evidence>
<feature type="site" description="Transition state stabilizer" evidence="10">
    <location>
        <position position="57"/>
    </location>
</feature>
<feature type="compositionally biased region" description="Polar residues" evidence="13">
    <location>
        <begin position="221"/>
        <end position="241"/>
    </location>
</feature>
<sequence>MFGCMFVIVAAFLASATIAQLSPDFYDQACPQALPMIKMVVEQAISREPRMGASLLRLHFFDCLVNGCDGSLLLDDFPGFTREKTAAHNLNSVRGFEVVDQINAAVDWAYYGSVVSCADILAIAANDLDVTLGASSYQVLLGRRDVRTASKDDANNNMPPPTLDFPALLSNFQSHGLALKGLVVLSGAYTIGMARCTTFKNQRYNETNIDSSFANAFQMQCPPTSGDNNTSPLDETTTSFDTVYFNDPTGGGGSP</sequence>
<feature type="binding site" evidence="9">
    <location>
        <position position="190"/>
    </location>
    <ligand>
        <name>Ca(2+)</name>
        <dbReference type="ChEBI" id="CHEBI:29108"/>
        <label>2</label>
    </ligand>
</feature>
<dbReference type="PRINTS" id="PR00461">
    <property type="entry name" value="PLPEROXIDASE"/>
</dbReference>
<evidence type="ECO:0000256" key="7">
    <source>
        <dbReference type="ARBA" id="ARBA00023004"/>
    </source>
</evidence>
<comment type="cofactor">
    <cofactor evidence="2">
        <name>heme b</name>
        <dbReference type="ChEBI" id="CHEBI:60344"/>
    </cofactor>
</comment>
<feature type="binding site" evidence="9">
    <location>
        <position position="71"/>
    </location>
    <ligand>
        <name>Ca(2+)</name>
        <dbReference type="ChEBI" id="CHEBI:29108"/>
        <label>1</label>
    </ligand>
</feature>
<feature type="binding site" evidence="9">
    <location>
        <position position="237"/>
    </location>
    <ligand>
        <name>Ca(2+)</name>
        <dbReference type="ChEBI" id="CHEBI:29108"/>
        <label>2</label>
    </ligand>
</feature>
<dbReference type="InterPro" id="IPR000823">
    <property type="entry name" value="Peroxidase_pln"/>
</dbReference>
<feature type="binding site" evidence="8">
    <location>
        <position position="159"/>
    </location>
    <ligand>
        <name>substrate</name>
    </ligand>
</feature>
<dbReference type="GO" id="GO:0006979">
    <property type="term" value="P:response to oxidative stress"/>
    <property type="evidence" value="ECO:0007669"/>
    <property type="project" value="InterPro"/>
</dbReference>
<feature type="chain" id="PRO_5018980725" evidence="14">
    <location>
        <begin position="20"/>
        <end position="255"/>
    </location>
</feature>
<organism evidence="16 17">
    <name type="scientific">Cinnamomum micranthum f. kanehirae</name>
    <dbReference type="NCBI Taxonomy" id="337451"/>
    <lineage>
        <taxon>Eukaryota</taxon>
        <taxon>Viridiplantae</taxon>
        <taxon>Streptophyta</taxon>
        <taxon>Embryophyta</taxon>
        <taxon>Tracheophyta</taxon>
        <taxon>Spermatophyta</taxon>
        <taxon>Magnoliopsida</taxon>
        <taxon>Magnoliidae</taxon>
        <taxon>Laurales</taxon>
        <taxon>Lauraceae</taxon>
        <taxon>Cinnamomum</taxon>
    </lineage>
</organism>
<evidence type="ECO:0000256" key="4">
    <source>
        <dbReference type="ARBA" id="ARBA00022617"/>
    </source>
</evidence>
<proteinExistence type="inferred from homology"/>
<evidence type="ECO:0000256" key="11">
    <source>
        <dbReference type="PIRSR" id="PIRSR600823-5"/>
    </source>
</evidence>
<dbReference type="PROSITE" id="PS50873">
    <property type="entry name" value="PEROXIDASE_4"/>
    <property type="match status" value="1"/>
</dbReference>
<evidence type="ECO:0000259" key="15">
    <source>
        <dbReference type="PROSITE" id="PS50873"/>
    </source>
</evidence>
<feature type="binding site" evidence="9">
    <location>
        <position position="69"/>
    </location>
    <ligand>
        <name>Ca(2+)</name>
        <dbReference type="ChEBI" id="CHEBI:29108"/>
        <label>1</label>
    </ligand>
</feature>
<dbReference type="OrthoDB" id="2113341at2759"/>
<dbReference type="STRING" id="337451.A0A443PN51"/>
<dbReference type="InterPro" id="IPR010255">
    <property type="entry name" value="Haem_peroxidase_sf"/>
</dbReference>
<evidence type="ECO:0000256" key="6">
    <source>
        <dbReference type="ARBA" id="ARBA00023002"/>
    </source>
</evidence>
<reference evidence="16 17" key="1">
    <citation type="journal article" date="2019" name="Nat. Plants">
        <title>Stout camphor tree genome fills gaps in understanding of flowering plant genome evolution.</title>
        <authorList>
            <person name="Chaw S.M."/>
            <person name="Liu Y.C."/>
            <person name="Wu Y.W."/>
            <person name="Wang H.Y."/>
            <person name="Lin C.I."/>
            <person name="Wu C.S."/>
            <person name="Ke H.M."/>
            <person name="Chang L.Y."/>
            <person name="Hsu C.Y."/>
            <person name="Yang H.T."/>
            <person name="Sudianto E."/>
            <person name="Hsu M.H."/>
            <person name="Wu K.P."/>
            <person name="Wang L.N."/>
            <person name="Leebens-Mack J.H."/>
            <person name="Tsai I.J."/>
        </authorList>
    </citation>
    <scope>NUCLEOTIDE SEQUENCE [LARGE SCALE GENOMIC DNA]</scope>
    <source>
        <strain evidence="17">cv. Chaw 1501</strain>
        <tissue evidence="16">Young leaves</tissue>
    </source>
</reference>
<dbReference type="PANTHER" id="PTHR31388:SF123">
    <property type="entry name" value="PEROXIDASE RIP1"/>
    <property type="match status" value="1"/>
</dbReference>
<evidence type="ECO:0000256" key="12">
    <source>
        <dbReference type="RuleBase" id="RU004241"/>
    </source>
</evidence>
<feature type="binding site" evidence="9">
    <location>
        <position position="62"/>
    </location>
    <ligand>
        <name>Ca(2+)</name>
        <dbReference type="ChEBI" id="CHEBI:29108"/>
        <label>1</label>
    </ligand>
</feature>
<dbReference type="Pfam" id="PF00141">
    <property type="entry name" value="peroxidase"/>
    <property type="match status" value="1"/>
</dbReference>
<dbReference type="PANTHER" id="PTHR31388">
    <property type="entry name" value="PEROXIDASE 72-RELATED"/>
    <property type="match status" value="1"/>
</dbReference>
<keyword evidence="17" id="KW-1185">Reference proteome</keyword>